<gene>
    <name evidence="9" type="ORF">SVIM_LOCUS364912</name>
</gene>
<dbReference type="GO" id="GO:0022857">
    <property type="term" value="F:transmembrane transporter activity"/>
    <property type="evidence" value="ECO:0007669"/>
    <property type="project" value="InterPro"/>
</dbReference>
<dbReference type="PANTHER" id="PTHR48020:SF12">
    <property type="entry name" value="PROTON MYO-INOSITOL COTRANSPORTER"/>
    <property type="match status" value="1"/>
</dbReference>
<dbReference type="InterPro" id="IPR005829">
    <property type="entry name" value="Sugar_transporter_CS"/>
</dbReference>
<reference evidence="9" key="1">
    <citation type="submission" date="2019-03" db="EMBL/GenBank/DDBJ databases">
        <authorList>
            <person name="Mank J."/>
            <person name="Almeida P."/>
        </authorList>
    </citation>
    <scope>NUCLEOTIDE SEQUENCE</scope>
    <source>
        <strain evidence="9">78183</strain>
    </source>
</reference>
<accession>A0A6N2MX70</accession>
<evidence type="ECO:0000256" key="2">
    <source>
        <dbReference type="ARBA" id="ARBA00010992"/>
    </source>
</evidence>
<dbReference type="InterPro" id="IPR050814">
    <property type="entry name" value="Myo-inositol_Transporter"/>
</dbReference>
<dbReference type="InterPro" id="IPR020846">
    <property type="entry name" value="MFS_dom"/>
</dbReference>
<keyword evidence="6 7" id="KW-0472">Membrane</keyword>
<dbReference type="GO" id="GO:0016020">
    <property type="term" value="C:membrane"/>
    <property type="evidence" value="ECO:0007669"/>
    <property type="project" value="UniProtKB-SubCell"/>
</dbReference>
<dbReference type="InterPro" id="IPR036259">
    <property type="entry name" value="MFS_trans_sf"/>
</dbReference>
<protein>
    <recommendedName>
        <fullName evidence="8">Major facilitator superfamily (MFS) profile domain-containing protein</fullName>
    </recommendedName>
</protein>
<evidence type="ECO:0000259" key="8">
    <source>
        <dbReference type="PROSITE" id="PS50850"/>
    </source>
</evidence>
<feature type="transmembrane region" description="Helical" evidence="7">
    <location>
        <begin position="15"/>
        <end position="33"/>
    </location>
</feature>
<comment type="subcellular location">
    <subcellularLocation>
        <location evidence="1">Membrane</location>
        <topology evidence="1">Multi-pass membrane protein</topology>
    </subcellularLocation>
</comment>
<keyword evidence="5 7" id="KW-1133">Transmembrane helix</keyword>
<evidence type="ECO:0000256" key="5">
    <source>
        <dbReference type="ARBA" id="ARBA00022989"/>
    </source>
</evidence>
<evidence type="ECO:0000256" key="4">
    <source>
        <dbReference type="ARBA" id="ARBA00022692"/>
    </source>
</evidence>
<dbReference type="AlphaFoldDB" id="A0A6N2MX70"/>
<sequence>MAAAPNPYVLISGRLFVGLGVGIASVTAPVYIAEASPSEVRGGLFVTVQFRVLPKNHFSIEDIDSLPVKIFEETGPF</sequence>
<dbReference type="InterPro" id="IPR005828">
    <property type="entry name" value="MFS_sugar_transport-like"/>
</dbReference>
<dbReference type="Gene3D" id="1.20.1250.20">
    <property type="entry name" value="MFS general substrate transporter like domains"/>
    <property type="match status" value="1"/>
</dbReference>
<dbReference type="EMBL" id="CAADRP010001807">
    <property type="protein sequence ID" value="VFU52845.1"/>
    <property type="molecule type" value="Genomic_DNA"/>
</dbReference>
<dbReference type="SUPFAM" id="SSF103473">
    <property type="entry name" value="MFS general substrate transporter"/>
    <property type="match status" value="1"/>
</dbReference>
<evidence type="ECO:0000256" key="6">
    <source>
        <dbReference type="ARBA" id="ARBA00023136"/>
    </source>
</evidence>
<evidence type="ECO:0000256" key="3">
    <source>
        <dbReference type="ARBA" id="ARBA00022448"/>
    </source>
</evidence>
<dbReference type="PROSITE" id="PS50850">
    <property type="entry name" value="MFS"/>
    <property type="match status" value="1"/>
</dbReference>
<evidence type="ECO:0000256" key="7">
    <source>
        <dbReference type="SAM" id="Phobius"/>
    </source>
</evidence>
<comment type="similarity">
    <text evidence="2">Belongs to the major facilitator superfamily. Sugar transporter (TC 2.A.1.1) family.</text>
</comment>
<organism evidence="9">
    <name type="scientific">Salix viminalis</name>
    <name type="common">Common osier</name>
    <name type="synonym">Basket willow</name>
    <dbReference type="NCBI Taxonomy" id="40686"/>
    <lineage>
        <taxon>Eukaryota</taxon>
        <taxon>Viridiplantae</taxon>
        <taxon>Streptophyta</taxon>
        <taxon>Embryophyta</taxon>
        <taxon>Tracheophyta</taxon>
        <taxon>Spermatophyta</taxon>
        <taxon>Magnoliopsida</taxon>
        <taxon>eudicotyledons</taxon>
        <taxon>Gunneridae</taxon>
        <taxon>Pentapetalae</taxon>
        <taxon>rosids</taxon>
        <taxon>fabids</taxon>
        <taxon>Malpighiales</taxon>
        <taxon>Salicaceae</taxon>
        <taxon>Saliceae</taxon>
        <taxon>Salix</taxon>
    </lineage>
</organism>
<proteinExistence type="inferred from homology"/>
<keyword evidence="3" id="KW-0813">Transport</keyword>
<evidence type="ECO:0000256" key="1">
    <source>
        <dbReference type="ARBA" id="ARBA00004141"/>
    </source>
</evidence>
<keyword evidence="4 7" id="KW-0812">Transmembrane</keyword>
<feature type="domain" description="Major facilitator superfamily (MFS) profile" evidence="8">
    <location>
        <begin position="1"/>
        <end position="77"/>
    </location>
</feature>
<evidence type="ECO:0000313" key="9">
    <source>
        <dbReference type="EMBL" id="VFU52845.1"/>
    </source>
</evidence>
<dbReference type="PANTHER" id="PTHR48020">
    <property type="entry name" value="PROTON MYO-INOSITOL COTRANSPORTER"/>
    <property type="match status" value="1"/>
</dbReference>
<name>A0A6N2MX70_SALVM</name>
<dbReference type="PROSITE" id="PS00217">
    <property type="entry name" value="SUGAR_TRANSPORT_2"/>
    <property type="match status" value="1"/>
</dbReference>
<dbReference type="Pfam" id="PF00083">
    <property type="entry name" value="Sugar_tr"/>
    <property type="match status" value="1"/>
</dbReference>